<dbReference type="AlphaFoldDB" id="K1RJN5"/>
<dbReference type="PROSITE" id="PS50097">
    <property type="entry name" value="BTB"/>
    <property type="match status" value="1"/>
</dbReference>
<dbReference type="HOGENOM" id="CLU_2294327_0_0_1"/>
<dbReference type="InterPro" id="IPR000210">
    <property type="entry name" value="BTB/POZ_dom"/>
</dbReference>
<dbReference type="PANTHER" id="PTHR22744:SF17">
    <property type="entry name" value="BTB DOMAIN-CONTAINING PROTEIN"/>
    <property type="match status" value="1"/>
</dbReference>
<evidence type="ECO:0000313" key="1">
    <source>
        <dbReference type="EMBL" id="EKC41835.1"/>
    </source>
</evidence>
<dbReference type="Pfam" id="PF00651">
    <property type="entry name" value="BTB"/>
    <property type="match status" value="1"/>
</dbReference>
<dbReference type="EMBL" id="JH816168">
    <property type="protein sequence ID" value="EKC41835.1"/>
    <property type="molecule type" value="Genomic_DNA"/>
</dbReference>
<organism evidence="1">
    <name type="scientific">Magallana gigas</name>
    <name type="common">Pacific oyster</name>
    <name type="synonym">Crassostrea gigas</name>
    <dbReference type="NCBI Taxonomy" id="29159"/>
    <lineage>
        <taxon>Eukaryota</taxon>
        <taxon>Metazoa</taxon>
        <taxon>Spiralia</taxon>
        <taxon>Lophotrochozoa</taxon>
        <taxon>Mollusca</taxon>
        <taxon>Bivalvia</taxon>
        <taxon>Autobranchia</taxon>
        <taxon>Pteriomorphia</taxon>
        <taxon>Ostreida</taxon>
        <taxon>Ostreoidea</taxon>
        <taxon>Ostreidae</taxon>
        <taxon>Magallana</taxon>
    </lineage>
</organism>
<reference evidence="1" key="1">
    <citation type="journal article" date="2012" name="Nature">
        <title>The oyster genome reveals stress adaptation and complexity of shell formation.</title>
        <authorList>
            <person name="Zhang G."/>
            <person name="Fang X."/>
            <person name="Guo X."/>
            <person name="Li L."/>
            <person name="Luo R."/>
            <person name="Xu F."/>
            <person name="Yang P."/>
            <person name="Zhang L."/>
            <person name="Wang X."/>
            <person name="Qi H."/>
            <person name="Xiong Z."/>
            <person name="Que H."/>
            <person name="Xie Y."/>
            <person name="Holland P.W."/>
            <person name="Paps J."/>
            <person name="Zhu Y."/>
            <person name="Wu F."/>
            <person name="Chen Y."/>
            <person name="Wang J."/>
            <person name="Peng C."/>
            <person name="Meng J."/>
            <person name="Yang L."/>
            <person name="Liu J."/>
            <person name="Wen B."/>
            <person name="Zhang N."/>
            <person name="Huang Z."/>
            <person name="Zhu Q."/>
            <person name="Feng Y."/>
            <person name="Mount A."/>
            <person name="Hedgecock D."/>
            <person name="Xu Z."/>
            <person name="Liu Y."/>
            <person name="Domazet-Loso T."/>
            <person name="Du Y."/>
            <person name="Sun X."/>
            <person name="Zhang S."/>
            <person name="Liu B."/>
            <person name="Cheng P."/>
            <person name="Jiang X."/>
            <person name="Li J."/>
            <person name="Fan D."/>
            <person name="Wang W."/>
            <person name="Fu W."/>
            <person name="Wang T."/>
            <person name="Wang B."/>
            <person name="Zhang J."/>
            <person name="Peng Z."/>
            <person name="Li Y."/>
            <person name="Li N."/>
            <person name="Wang J."/>
            <person name="Chen M."/>
            <person name="He Y."/>
            <person name="Tan F."/>
            <person name="Song X."/>
            <person name="Zheng Q."/>
            <person name="Huang R."/>
            <person name="Yang H."/>
            <person name="Du X."/>
            <person name="Chen L."/>
            <person name="Yang M."/>
            <person name="Gaffney P.M."/>
            <person name="Wang S."/>
            <person name="Luo L."/>
            <person name="She Z."/>
            <person name="Ming Y."/>
            <person name="Huang W."/>
            <person name="Zhang S."/>
            <person name="Huang B."/>
            <person name="Zhang Y."/>
            <person name="Qu T."/>
            <person name="Ni P."/>
            <person name="Miao G."/>
            <person name="Wang J."/>
            <person name="Wang Q."/>
            <person name="Steinberg C.E."/>
            <person name="Wang H."/>
            <person name="Li N."/>
            <person name="Qian L."/>
            <person name="Zhang G."/>
            <person name="Li Y."/>
            <person name="Yang H."/>
            <person name="Liu X."/>
            <person name="Wang J."/>
            <person name="Yin Y."/>
            <person name="Wang J."/>
        </authorList>
    </citation>
    <scope>NUCLEOTIDE SEQUENCE [LARGE SCALE GENOMIC DNA]</scope>
    <source>
        <strain evidence="1">05x7-T-G4-1.051#20</strain>
    </source>
</reference>
<dbReference type="PANTHER" id="PTHR22744">
    <property type="entry name" value="HELIX LOOP HELIX PROTEIN 21-RELATED"/>
    <property type="match status" value="1"/>
</dbReference>
<dbReference type="InParanoid" id="K1RJN5"/>
<proteinExistence type="predicted"/>
<dbReference type="SUPFAM" id="SSF54695">
    <property type="entry name" value="POZ domain"/>
    <property type="match status" value="1"/>
</dbReference>
<dbReference type="CDD" id="cd18186">
    <property type="entry name" value="BTB_POZ_ZBTB_KLHL-like"/>
    <property type="match status" value="1"/>
</dbReference>
<dbReference type="InterPro" id="IPR011333">
    <property type="entry name" value="SKP1/BTB/POZ_sf"/>
</dbReference>
<protein>
    <submittedName>
        <fullName evidence="1">BTB and MATH domain-containing protein 36</fullName>
    </submittedName>
</protein>
<accession>K1RJN5</accession>
<sequence>MDNMDIKDKQDTSVEESTEIHPTEIRPPTLFLPHDVFLVVEGSQLHVCKEVLAENSPVFERMFQSEFKEKDLTEIPLPDKKLKDMVEFLRSFYDPETIRPITGI</sequence>
<name>K1RJN5_MAGGI</name>
<gene>
    <name evidence="1" type="ORF">CGI_10026454</name>
</gene>
<dbReference type="Gene3D" id="3.30.710.10">
    <property type="entry name" value="Potassium Channel Kv1.1, Chain A"/>
    <property type="match status" value="1"/>
</dbReference>